<evidence type="ECO:0000259" key="2">
    <source>
        <dbReference type="Pfam" id="PF13525"/>
    </source>
</evidence>
<dbReference type="Gene3D" id="1.25.40.10">
    <property type="entry name" value="Tetratricopeptide repeat domain"/>
    <property type="match status" value="1"/>
</dbReference>
<protein>
    <submittedName>
        <fullName evidence="3">Putative lipoprotein</fullName>
    </submittedName>
</protein>
<keyword evidence="1" id="KW-0732">Signal</keyword>
<keyword evidence="3" id="KW-0449">Lipoprotein</keyword>
<gene>
    <name evidence="3" type="ORF">MNB_SV-13-159</name>
</gene>
<evidence type="ECO:0000313" key="3">
    <source>
        <dbReference type="EMBL" id="SFV59200.1"/>
    </source>
</evidence>
<proteinExistence type="predicted"/>
<accession>A0A1W1C037</accession>
<reference evidence="3" key="1">
    <citation type="submission" date="2016-10" db="EMBL/GenBank/DDBJ databases">
        <authorList>
            <person name="de Groot N.N."/>
        </authorList>
    </citation>
    <scope>NUCLEOTIDE SEQUENCE</scope>
</reference>
<organism evidence="3">
    <name type="scientific">hydrothermal vent metagenome</name>
    <dbReference type="NCBI Taxonomy" id="652676"/>
    <lineage>
        <taxon>unclassified sequences</taxon>
        <taxon>metagenomes</taxon>
        <taxon>ecological metagenomes</taxon>
    </lineage>
</organism>
<dbReference type="InterPro" id="IPR039565">
    <property type="entry name" value="BamD-like"/>
</dbReference>
<sequence length="219" mass="24793">MNVKKSVVASIGLILTFVLLGCAENSDEVNTELGKPALHWYQKIALSIVRANLDEADAHYISLKSVHMRSPLMPTAVMMLAHAHMSKEEYRLANFYLDEYTKRYGDVKSREYIAFMKLTSSFLGVKDVYKDQKLIMDSIHAAKIYNLRYPASAYTSLVDTLLIRLYMSQYLLNENIASLYDRTGKADAAKIYRDKNIGSVVEMTDITAPKKSIVGKVFD</sequence>
<name>A0A1W1C037_9ZZZZ</name>
<dbReference type="EMBL" id="FPHM01000055">
    <property type="protein sequence ID" value="SFV59200.1"/>
    <property type="molecule type" value="Genomic_DNA"/>
</dbReference>
<evidence type="ECO:0000256" key="1">
    <source>
        <dbReference type="ARBA" id="ARBA00022729"/>
    </source>
</evidence>
<dbReference type="Pfam" id="PF13525">
    <property type="entry name" value="YfiO"/>
    <property type="match status" value="1"/>
</dbReference>
<feature type="domain" description="Outer membrane lipoprotein BamD-like" evidence="2">
    <location>
        <begin position="39"/>
        <end position="165"/>
    </location>
</feature>
<dbReference type="PROSITE" id="PS51257">
    <property type="entry name" value="PROKAR_LIPOPROTEIN"/>
    <property type="match status" value="1"/>
</dbReference>
<dbReference type="InterPro" id="IPR011990">
    <property type="entry name" value="TPR-like_helical_dom_sf"/>
</dbReference>
<dbReference type="AlphaFoldDB" id="A0A1W1C037"/>